<dbReference type="AlphaFoldDB" id="A0A381DLE8"/>
<dbReference type="InterPro" id="IPR011078">
    <property type="entry name" value="PyrdxlP_homeostasis"/>
</dbReference>
<dbReference type="STRING" id="32024.GCA_000788295_00743"/>
<dbReference type="RefSeq" id="WP_089182223.1">
    <property type="nucleotide sequence ID" value="NZ_CP043427.1"/>
</dbReference>
<dbReference type="Pfam" id="PF01168">
    <property type="entry name" value="Ala_racemase_N"/>
    <property type="match status" value="1"/>
</dbReference>
<proteinExistence type="inferred from homology"/>
<reference evidence="6 7" key="1">
    <citation type="submission" date="2018-06" db="EMBL/GenBank/DDBJ databases">
        <authorList>
            <consortium name="Pathogen Informatics"/>
            <person name="Doyle S."/>
        </authorList>
    </citation>
    <scope>NUCLEOTIDE SEQUENCE [LARGE SCALE GENOMIC DNA]</scope>
    <source>
        <strain evidence="6 7">NCTC12475</strain>
    </source>
</reference>
<name>A0A381DLE8_9BACT</name>
<dbReference type="PIRSF" id="PIRSF004848">
    <property type="entry name" value="YBL036c_PLPDEIII"/>
    <property type="match status" value="1"/>
</dbReference>
<dbReference type="HAMAP" id="MF_02087">
    <property type="entry name" value="PLP_homeostasis"/>
    <property type="match status" value="1"/>
</dbReference>
<dbReference type="GeneID" id="93090365"/>
<accession>A0A381DLE8</accession>
<feature type="domain" description="Alanine racemase N-terminal" evidence="5">
    <location>
        <begin position="5"/>
        <end position="215"/>
    </location>
</feature>
<dbReference type="Gene3D" id="3.20.20.10">
    <property type="entry name" value="Alanine racemase"/>
    <property type="match status" value="1"/>
</dbReference>
<comment type="similarity">
    <text evidence="2 4">Belongs to the pyridoxal phosphate-binding protein YggS/PROSC family.</text>
</comment>
<dbReference type="InterPro" id="IPR001608">
    <property type="entry name" value="Ala_racemase_N"/>
</dbReference>
<evidence type="ECO:0000313" key="6">
    <source>
        <dbReference type="EMBL" id="SUX11499.1"/>
    </source>
</evidence>
<evidence type="ECO:0000313" key="7">
    <source>
        <dbReference type="Proteomes" id="UP000254920"/>
    </source>
</evidence>
<keyword evidence="1 2" id="KW-0663">Pyridoxal phosphate</keyword>
<organism evidence="6 7">
    <name type="scientific">Campylobacter sputorum subsp. sputorum</name>
    <dbReference type="NCBI Taxonomy" id="32024"/>
    <lineage>
        <taxon>Bacteria</taxon>
        <taxon>Pseudomonadati</taxon>
        <taxon>Campylobacterota</taxon>
        <taxon>Epsilonproteobacteria</taxon>
        <taxon>Campylobacterales</taxon>
        <taxon>Campylobacteraceae</taxon>
        <taxon>Campylobacter</taxon>
    </lineage>
</organism>
<keyword evidence="7" id="KW-1185">Reference proteome</keyword>
<comment type="cofactor">
    <cofactor evidence="3">
        <name>pyridoxal 5'-phosphate</name>
        <dbReference type="ChEBI" id="CHEBI:597326"/>
    </cofactor>
</comment>
<gene>
    <name evidence="6" type="ORF">NCTC12475_01727</name>
</gene>
<dbReference type="CDD" id="cd00635">
    <property type="entry name" value="PLPDE_III_YBL036c_like"/>
    <property type="match status" value="1"/>
</dbReference>
<sequence>MNYQEILEKIQNTKDKFSQHNEIKLIAVSKYVTSNEIINLYNQGQIEFGENKVQDLNKKMSELQNYDIKWHFIGSLQSNKINQLISLRPTLWQSCNSLELAKKVDKRLDYKLDTLLEINVANEDTKSGIDTNKALEEYLQIQQECKNLNMCGVMSIGANSDDVNLVRKSFEDTYKIYEKLKSNGAKICSMGMSSDFELAIKCGSNMLRLGTILFKDMR</sequence>
<dbReference type="FunFam" id="3.20.20.10:FF:000018">
    <property type="entry name" value="Pyridoxal phosphate homeostasis protein"/>
    <property type="match status" value="1"/>
</dbReference>
<evidence type="ECO:0000256" key="4">
    <source>
        <dbReference type="RuleBase" id="RU004514"/>
    </source>
</evidence>
<dbReference type="InterPro" id="IPR029066">
    <property type="entry name" value="PLP-binding_barrel"/>
</dbReference>
<dbReference type="OrthoDB" id="9804072at2"/>
<protein>
    <recommendedName>
        <fullName evidence="2">Pyridoxal phosphate homeostasis protein</fullName>
        <shortName evidence="2">PLP homeostasis protein</shortName>
    </recommendedName>
</protein>
<dbReference type="GO" id="GO:0030170">
    <property type="term" value="F:pyridoxal phosphate binding"/>
    <property type="evidence" value="ECO:0007669"/>
    <property type="project" value="UniProtKB-UniRule"/>
</dbReference>
<dbReference type="PROSITE" id="PS01211">
    <property type="entry name" value="UPF0001"/>
    <property type="match status" value="1"/>
</dbReference>
<evidence type="ECO:0000256" key="1">
    <source>
        <dbReference type="ARBA" id="ARBA00022898"/>
    </source>
</evidence>
<dbReference type="NCBIfam" id="TIGR00044">
    <property type="entry name" value="YggS family pyridoxal phosphate-dependent enzyme"/>
    <property type="match status" value="1"/>
</dbReference>
<dbReference type="PANTHER" id="PTHR10146">
    <property type="entry name" value="PROLINE SYNTHETASE CO-TRANSCRIBED BACTERIAL HOMOLOG PROTEIN"/>
    <property type="match status" value="1"/>
</dbReference>
<evidence type="ECO:0000259" key="5">
    <source>
        <dbReference type="Pfam" id="PF01168"/>
    </source>
</evidence>
<dbReference type="SUPFAM" id="SSF51419">
    <property type="entry name" value="PLP-binding barrel"/>
    <property type="match status" value="1"/>
</dbReference>
<comment type="function">
    <text evidence="2">Pyridoxal 5'-phosphate (PLP)-binding protein, which is involved in PLP homeostasis.</text>
</comment>
<dbReference type="Proteomes" id="UP000254920">
    <property type="component" value="Unassembled WGS sequence"/>
</dbReference>
<dbReference type="EMBL" id="UFVD01000001">
    <property type="protein sequence ID" value="SUX11499.1"/>
    <property type="molecule type" value="Genomic_DNA"/>
</dbReference>
<evidence type="ECO:0000256" key="2">
    <source>
        <dbReference type="HAMAP-Rule" id="MF_02087"/>
    </source>
</evidence>
<feature type="modified residue" description="N6-(pyridoxal phosphate)lysine" evidence="2 3">
    <location>
        <position position="30"/>
    </location>
</feature>
<dbReference type="PANTHER" id="PTHR10146:SF14">
    <property type="entry name" value="PYRIDOXAL PHOSPHATE HOMEOSTASIS PROTEIN"/>
    <property type="match status" value="1"/>
</dbReference>
<evidence type="ECO:0000256" key="3">
    <source>
        <dbReference type="PIRSR" id="PIRSR004848-1"/>
    </source>
</evidence>